<keyword evidence="3 4" id="KW-0349">Heme</keyword>
<evidence type="ECO:0000256" key="2">
    <source>
        <dbReference type="ARBA" id="ARBA00023004"/>
    </source>
</evidence>
<dbReference type="PRINTS" id="PR00465">
    <property type="entry name" value="EP450IV"/>
</dbReference>
<comment type="similarity">
    <text evidence="4">Belongs to the cytochrome P450 family.</text>
</comment>
<dbReference type="InterPro" id="IPR017972">
    <property type="entry name" value="Cyt_P450_CS"/>
</dbReference>
<dbReference type="Pfam" id="PF00067">
    <property type="entry name" value="p450"/>
    <property type="match status" value="1"/>
</dbReference>
<dbReference type="AlphaFoldDB" id="A0AA38GDZ2"/>
<dbReference type="PRINTS" id="PR00385">
    <property type="entry name" value="P450"/>
</dbReference>
<dbReference type="SUPFAM" id="SSF48264">
    <property type="entry name" value="Cytochrome P450"/>
    <property type="match status" value="1"/>
</dbReference>
<dbReference type="PANTHER" id="PTHR24286:SF232">
    <property type="entry name" value="CYTOCHROME P450 SUPERFAMILY PROTEIN"/>
    <property type="match status" value="1"/>
</dbReference>
<proteinExistence type="inferred from homology"/>
<feature type="binding site" description="axial binding residue" evidence="3">
    <location>
        <position position="117"/>
    </location>
    <ligand>
        <name>heme</name>
        <dbReference type="ChEBI" id="CHEBI:30413"/>
    </ligand>
    <ligandPart>
        <name>Fe</name>
        <dbReference type="ChEBI" id="CHEBI:18248"/>
    </ligandPart>
</feature>
<sequence length="138" mass="16447">MVQEEHDVILKAKGKDNQKLTWDDYKSMKLTQCVIKETLRLVSAAPCVFREPKQDIKFKDFIIPKGWTVFVFLSGQHLDEKYHFEAHKFNPWRWKDEGQELSDNPRYMPFGKGARLCPGYHLARFQICLFLHHFITKF</sequence>
<dbReference type="GO" id="GO:0016125">
    <property type="term" value="P:sterol metabolic process"/>
    <property type="evidence" value="ECO:0007669"/>
    <property type="project" value="TreeGrafter"/>
</dbReference>
<keyword evidence="4" id="KW-0560">Oxidoreductase</keyword>
<keyword evidence="6" id="KW-1185">Reference proteome</keyword>
<evidence type="ECO:0008006" key="7">
    <source>
        <dbReference type="Google" id="ProtNLM"/>
    </source>
</evidence>
<dbReference type="GO" id="GO:0016132">
    <property type="term" value="P:brassinosteroid biosynthetic process"/>
    <property type="evidence" value="ECO:0007669"/>
    <property type="project" value="TreeGrafter"/>
</dbReference>
<dbReference type="InterPro" id="IPR002403">
    <property type="entry name" value="Cyt_P450_E_grp-IV"/>
</dbReference>
<name>A0AA38GDZ2_TAXCH</name>
<dbReference type="GO" id="GO:0004497">
    <property type="term" value="F:monooxygenase activity"/>
    <property type="evidence" value="ECO:0007669"/>
    <property type="project" value="UniProtKB-KW"/>
</dbReference>
<keyword evidence="1 3" id="KW-0479">Metal-binding</keyword>
<comment type="cofactor">
    <cofactor evidence="3">
        <name>heme</name>
        <dbReference type="ChEBI" id="CHEBI:30413"/>
    </cofactor>
</comment>
<dbReference type="OMA" id="FEPRISI"/>
<evidence type="ECO:0000256" key="3">
    <source>
        <dbReference type="PIRSR" id="PIRSR602403-1"/>
    </source>
</evidence>
<organism evidence="5 6">
    <name type="scientific">Taxus chinensis</name>
    <name type="common">Chinese yew</name>
    <name type="synonym">Taxus wallichiana var. chinensis</name>
    <dbReference type="NCBI Taxonomy" id="29808"/>
    <lineage>
        <taxon>Eukaryota</taxon>
        <taxon>Viridiplantae</taxon>
        <taxon>Streptophyta</taxon>
        <taxon>Embryophyta</taxon>
        <taxon>Tracheophyta</taxon>
        <taxon>Spermatophyta</taxon>
        <taxon>Pinopsida</taxon>
        <taxon>Pinidae</taxon>
        <taxon>Conifers II</taxon>
        <taxon>Cupressales</taxon>
        <taxon>Taxaceae</taxon>
        <taxon>Taxus</taxon>
    </lineage>
</organism>
<evidence type="ECO:0000313" key="5">
    <source>
        <dbReference type="EMBL" id="KAH9321519.1"/>
    </source>
</evidence>
<dbReference type="GO" id="GO:0010268">
    <property type="term" value="P:brassinosteroid homeostasis"/>
    <property type="evidence" value="ECO:0007669"/>
    <property type="project" value="TreeGrafter"/>
</dbReference>
<feature type="non-terminal residue" evidence="5">
    <location>
        <position position="138"/>
    </location>
</feature>
<dbReference type="GO" id="GO:0020037">
    <property type="term" value="F:heme binding"/>
    <property type="evidence" value="ECO:0007669"/>
    <property type="project" value="InterPro"/>
</dbReference>
<dbReference type="PANTHER" id="PTHR24286">
    <property type="entry name" value="CYTOCHROME P450 26"/>
    <property type="match status" value="1"/>
</dbReference>
<evidence type="ECO:0000256" key="4">
    <source>
        <dbReference type="RuleBase" id="RU000461"/>
    </source>
</evidence>
<reference evidence="5 6" key="1">
    <citation type="journal article" date="2021" name="Nat. Plants">
        <title>The Taxus genome provides insights into paclitaxel biosynthesis.</title>
        <authorList>
            <person name="Xiong X."/>
            <person name="Gou J."/>
            <person name="Liao Q."/>
            <person name="Li Y."/>
            <person name="Zhou Q."/>
            <person name="Bi G."/>
            <person name="Li C."/>
            <person name="Du R."/>
            <person name="Wang X."/>
            <person name="Sun T."/>
            <person name="Guo L."/>
            <person name="Liang H."/>
            <person name="Lu P."/>
            <person name="Wu Y."/>
            <person name="Zhang Z."/>
            <person name="Ro D.K."/>
            <person name="Shang Y."/>
            <person name="Huang S."/>
            <person name="Yan J."/>
        </authorList>
    </citation>
    <scope>NUCLEOTIDE SEQUENCE [LARGE SCALE GENOMIC DNA]</scope>
    <source>
        <strain evidence="5">Ta-2019</strain>
    </source>
</reference>
<dbReference type="InterPro" id="IPR036396">
    <property type="entry name" value="Cyt_P450_sf"/>
</dbReference>
<dbReference type="Proteomes" id="UP000824469">
    <property type="component" value="Unassembled WGS sequence"/>
</dbReference>
<dbReference type="Gene3D" id="1.10.630.10">
    <property type="entry name" value="Cytochrome P450"/>
    <property type="match status" value="1"/>
</dbReference>
<comment type="caution">
    <text evidence="5">The sequence shown here is derived from an EMBL/GenBank/DDBJ whole genome shotgun (WGS) entry which is preliminary data.</text>
</comment>
<dbReference type="GO" id="GO:0005506">
    <property type="term" value="F:iron ion binding"/>
    <property type="evidence" value="ECO:0007669"/>
    <property type="project" value="InterPro"/>
</dbReference>
<protein>
    <recommendedName>
        <fullName evidence="7">Cytochrome P450</fullName>
    </recommendedName>
</protein>
<keyword evidence="4" id="KW-0503">Monooxygenase</keyword>
<dbReference type="GO" id="GO:0016705">
    <property type="term" value="F:oxidoreductase activity, acting on paired donors, with incorporation or reduction of molecular oxygen"/>
    <property type="evidence" value="ECO:0007669"/>
    <property type="project" value="InterPro"/>
</dbReference>
<dbReference type="InterPro" id="IPR001128">
    <property type="entry name" value="Cyt_P450"/>
</dbReference>
<evidence type="ECO:0000313" key="6">
    <source>
        <dbReference type="Proteomes" id="UP000824469"/>
    </source>
</evidence>
<dbReference type="EMBL" id="JAHRHJ020000003">
    <property type="protein sequence ID" value="KAH9321519.1"/>
    <property type="molecule type" value="Genomic_DNA"/>
</dbReference>
<dbReference type="PROSITE" id="PS00086">
    <property type="entry name" value="CYTOCHROME_P450"/>
    <property type="match status" value="1"/>
</dbReference>
<keyword evidence="2 3" id="KW-0408">Iron</keyword>
<accession>A0AA38GDZ2</accession>
<evidence type="ECO:0000256" key="1">
    <source>
        <dbReference type="ARBA" id="ARBA00022723"/>
    </source>
</evidence>
<gene>
    <name evidence="5" type="ORF">KI387_016158</name>
</gene>